<organism evidence="2 3">
    <name type="scientific">Paracoccus aminovorans</name>
    <dbReference type="NCBI Taxonomy" id="34004"/>
    <lineage>
        <taxon>Bacteria</taxon>
        <taxon>Pseudomonadati</taxon>
        <taxon>Pseudomonadota</taxon>
        <taxon>Alphaproteobacteria</taxon>
        <taxon>Rhodobacterales</taxon>
        <taxon>Paracoccaceae</taxon>
        <taxon>Paracoccus</taxon>
    </lineage>
</organism>
<evidence type="ECO:0000313" key="2">
    <source>
        <dbReference type="EMBL" id="SFH54280.1"/>
    </source>
</evidence>
<accession>A0A1I3AWF4</accession>
<evidence type="ECO:0000313" key="3">
    <source>
        <dbReference type="Proteomes" id="UP000183635"/>
    </source>
</evidence>
<name>A0A1I3AWF4_9RHOB</name>
<dbReference type="PANTHER" id="PTHR33303">
    <property type="entry name" value="CYTOPLASMIC PROTEIN-RELATED"/>
    <property type="match status" value="1"/>
</dbReference>
<sequence length="150" mass="16432">MNLAILRDIGPSPVDDDIARIARSTRCIAMIGLSPNEARPSWGVARYLKSQGFRVIPVNPAHAGSAILDEQVYADLHAIPAEAGVDMIDIFRRSDAVPTIIDQALASLPRLRTIWMQLGVSHPAAANRARGRGLTVIENRCPKIEFPRFL</sequence>
<dbReference type="Gene3D" id="3.40.50.720">
    <property type="entry name" value="NAD(P)-binding Rossmann-like Domain"/>
    <property type="match status" value="1"/>
</dbReference>
<dbReference type="SMART" id="SM00881">
    <property type="entry name" value="CoA_binding"/>
    <property type="match status" value="1"/>
</dbReference>
<gene>
    <name evidence="2" type="ORF">SAMN04488021_11752</name>
</gene>
<protein>
    <recommendedName>
        <fullName evidence="1">CoA-binding domain-containing protein</fullName>
    </recommendedName>
</protein>
<dbReference type="InterPro" id="IPR036291">
    <property type="entry name" value="NAD(P)-bd_dom_sf"/>
</dbReference>
<dbReference type="InterPro" id="IPR003781">
    <property type="entry name" value="CoA-bd"/>
</dbReference>
<dbReference type="PANTHER" id="PTHR33303:SF2">
    <property type="entry name" value="COA-BINDING DOMAIN-CONTAINING PROTEIN"/>
    <property type="match status" value="1"/>
</dbReference>
<dbReference type="STRING" id="34004.SAMN04488021_11752"/>
<keyword evidence="3" id="KW-1185">Reference proteome</keyword>
<proteinExistence type="predicted"/>
<evidence type="ECO:0000259" key="1">
    <source>
        <dbReference type="SMART" id="SM00881"/>
    </source>
</evidence>
<dbReference type="RefSeq" id="WP_074968069.1">
    <property type="nucleotide sequence ID" value="NZ_CBCRYP010000037.1"/>
</dbReference>
<feature type="domain" description="CoA-binding" evidence="1">
    <location>
        <begin position="21"/>
        <end position="120"/>
    </location>
</feature>
<dbReference type="SUPFAM" id="SSF51735">
    <property type="entry name" value="NAD(P)-binding Rossmann-fold domains"/>
    <property type="match status" value="1"/>
</dbReference>
<dbReference type="EMBL" id="FOPU01000017">
    <property type="protein sequence ID" value="SFH54280.1"/>
    <property type="molecule type" value="Genomic_DNA"/>
</dbReference>
<dbReference type="AlphaFoldDB" id="A0A1I3AWF4"/>
<reference evidence="2 3" key="1">
    <citation type="submission" date="2016-10" db="EMBL/GenBank/DDBJ databases">
        <authorList>
            <person name="de Groot N.N."/>
        </authorList>
    </citation>
    <scope>NUCLEOTIDE SEQUENCE [LARGE SCALE GENOMIC DNA]</scope>
    <source>
        <strain evidence="2 3">DSM 8537</strain>
    </source>
</reference>
<dbReference type="OrthoDB" id="9804695at2"/>
<dbReference type="Pfam" id="PF13380">
    <property type="entry name" value="CoA_binding_2"/>
    <property type="match status" value="1"/>
</dbReference>
<dbReference type="Proteomes" id="UP000183635">
    <property type="component" value="Unassembled WGS sequence"/>
</dbReference>